<dbReference type="Pfam" id="PF12698">
    <property type="entry name" value="ABC2_membrane_3"/>
    <property type="match status" value="1"/>
</dbReference>
<feature type="domain" description="ABC-2 type transporter transmembrane" evidence="6">
    <location>
        <begin position="198"/>
        <end position="336"/>
    </location>
</feature>
<dbReference type="EMBL" id="JARKHS020013178">
    <property type="protein sequence ID" value="KAK8776262.1"/>
    <property type="molecule type" value="Genomic_DNA"/>
</dbReference>
<proteinExistence type="predicted"/>
<dbReference type="GO" id="GO:0140359">
    <property type="term" value="F:ABC-type transporter activity"/>
    <property type="evidence" value="ECO:0007669"/>
    <property type="project" value="InterPro"/>
</dbReference>
<feature type="transmembrane region" description="Helical" evidence="5">
    <location>
        <begin position="247"/>
        <end position="271"/>
    </location>
</feature>
<reference evidence="7 8" key="1">
    <citation type="journal article" date="2023" name="Arcadia Sci">
        <title>De novo assembly of a long-read Amblyomma americanum tick genome.</title>
        <authorList>
            <person name="Chou S."/>
            <person name="Poskanzer K.E."/>
            <person name="Rollins M."/>
            <person name="Thuy-Boun P.S."/>
        </authorList>
    </citation>
    <scope>NUCLEOTIDE SEQUENCE [LARGE SCALE GENOMIC DNA]</scope>
    <source>
        <strain evidence="7">F_SG_1</strain>
        <tissue evidence="7">Salivary glands</tissue>
    </source>
</reference>
<feature type="transmembrane region" description="Helical" evidence="5">
    <location>
        <begin position="320"/>
        <end position="339"/>
    </location>
</feature>
<dbReference type="PANTHER" id="PTHR19229">
    <property type="entry name" value="ATP-BINDING CASSETTE TRANSPORTER SUBFAMILY A ABCA"/>
    <property type="match status" value="1"/>
</dbReference>
<accession>A0AAQ4EN97</accession>
<evidence type="ECO:0000313" key="7">
    <source>
        <dbReference type="EMBL" id="KAK8776262.1"/>
    </source>
</evidence>
<dbReference type="Proteomes" id="UP001321473">
    <property type="component" value="Unassembled WGS sequence"/>
</dbReference>
<feature type="transmembrane region" description="Helical" evidence="5">
    <location>
        <begin position="291"/>
        <end position="314"/>
    </location>
</feature>
<evidence type="ECO:0000313" key="8">
    <source>
        <dbReference type="Proteomes" id="UP001321473"/>
    </source>
</evidence>
<feature type="transmembrane region" description="Helical" evidence="5">
    <location>
        <begin position="205"/>
        <end position="227"/>
    </location>
</feature>
<sequence length="389" mass="45380">MLLGIEEDSVVREPLVRVADTIYKPSRTDTFWNTQRDQAHIEEVFFFPADNKYLNRLTQDAFAKLGVRKLVKVPSKSQLMEIEELRSHIYKHKTPQRSVRLLYAGVDVNDTASQPVSLHVSLLAGRLPYDLQVDYRQRLIAQPEGPVAEERFPEIHTLLPIIGALQQRHLELQAERFHYEHSVEELRLQRFPFPTYIEQRDLKNYALVLTRFCFGVLIPFTVLVANITDEKATGKRDMLRAMGVSDWVYWASHYLTSFFMHLIIVTLMLLFVCVKRNTEGRAFIQYSDPTLVFVILMFFCSQCLVHGIFLSTFFVNQHSAIAGAMLYWTFSCVMPFLMLEHGGGQGYYYIERKDKLLTAIFPGMSLHWSFRVLERFEKFGERQKEECRA</sequence>
<keyword evidence="8" id="KW-1185">Reference proteome</keyword>
<gene>
    <name evidence="7" type="ORF">V5799_030393</name>
</gene>
<dbReference type="GO" id="GO:0016020">
    <property type="term" value="C:membrane"/>
    <property type="evidence" value="ECO:0007669"/>
    <property type="project" value="UniProtKB-SubCell"/>
</dbReference>
<evidence type="ECO:0000259" key="6">
    <source>
        <dbReference type="Pfam" id="PF12698"/>
    </source>
</evidence>
<dbReference type="InterPro" id="IPR013525">
    <property type="entry name" value="ABC2_TM"/>
</dbReference>
<keyword evidence="2 5" id="KW-0812">Transmembrane</keyword>
<protein>
    <recommendedName>
        <fullName evidence="6">ABC-2 type transporter transmembrane domain-containing protein</fullName>
    </recommendedName>
</protein>
<evidence type="ECO:0000256" key="1">
    <source>
        <dbReference type="ARBA" id="ARBA00004141"/>
    </source>
</evidence>
<comment type="subcellular location">
    <subcellularLocation>
        <location evidence="1">Membrane</location>
        <topology evidence="1">Multi-pass membrane protein</topology>
    </subcellularLocation>
</comment>
<dbReference type="AlphaFoldDB" id="A0AAQ4EN97"/>
<dbReference type="PANTHER" id="PTHR19229:SF250">
    <property type="entry name" value="ABC TRANSPORTER DOMAIN-CONTAINING PROTEIN-RELATED"/>
    <property type="match status" value="1"/>
</dbReference>
<dbReference type="InterPro" id="IPR026082">
    <property type="entry name" value="ABCA"/>
</dbReference>
<organism evidence="7 8">
    <name type="scientific">Amblyomma americanum</name>
    <name type="common">Lone star tick</name>
    <dbReference type="NCBI Taxonomy" id="6943"/>
    <lineage>
        <taxon>Eukaryota</taxon>
        <taxon>Metazoa</taxon>
        <taxon>Ecdysozoa</taxon>
        <taxon>Arthropoda</taxon>
        <taxon>Chelicerata</taxon>
        <taxon>Arachnida</taxon>
        <taxon>Acari</taxon>
        <taxon>Parasitiformes</taxon>
        <taxon>Ixodida</taxon>
        <taxon>Ixodoidea</taxon>
        <taxon>Ixodidae</taxon>
        <taxon>Amblyomminae</taxon>
        <taxon>Amblyomma</taxon>
    </lineage>
</organism>
<comment type="caution">
    <text evidence="7">The sequence shown here is derived from an EMBL/GenBank/DDBJ whole genome shotgun (WGS) entry which is preliminary data.</text>
</comment>
<dbReference type="GO" id="GO:0005319">
    <property type="term" value="F:lipid transporter activity"/>
    <property type="evidence" value="ECO:0007669"/>
    <property type="project" value="TreeGrafter"/>
</dbReference>
<evidence type="ECO:0000256" key="4">
    <source>
        <dbReference type="ARBA" id="ARBA00023136"/>
    </source>
</evidence>
<name>A0AAQ4EN97_AMBAM</name>
<evidence type="ECO:0000256" key="3">
    <source>
        <dbReference type="ARBA" id="ARBA00022989"/>
    </source>
</evidence>
<evidence type="ECO:0000256" key="2">
    <source>
        <dbReference type="ARBA" id="ARBA00022692"/>
    </source>
</evidence>
<evidence type="ECO:0000256" key="5">
    <source>
        <dbReference type="SAM" id="Phobius"/>
    </source>
</evidence>
<keyword evidence="4 5" id="KW-0472">Membrane</keyword>
<keyword evidence="3 5" id="KW-1133">Transmembrane helix</keyword>